<dbReference type="OrthoDB" id="23758at10239"/>
<organism evidence="2 3">
    <name type="scientific">Lausannevirus</name>
    <dbReference type="NCBI Taxonomy" id="999883"/>
    <lineage>
        <taxon>Viruses</taxon>
        <taxon>Varidnaviria</taxon>
        <taxon>Bamfordvirae</taxon>
        <taxon>Nucleocytoviricota</taxon>
        <taxon>Megaviricetes</taxon>
        <taxon>Pimascovirales</taxon>
        <taxon>Pimascovirales incertae sedis</taxon>
        <taxon>Marseilleviridae</taxon>
        <taxon>Losannavirus</taxon>
        <taxon>Losannavirus lausannense</taxon>
    </lineage>
</organism>
<keyword evidence="1" id="KW-0472">Membrane</keyword>
<feature type="transmembrane region" description="Helical" evidence="1">
    <location>
        <begin position="40"/>
        <end position="60"/>
    </location>
</feature>
<evidence type="ECO:0000313" key="3">
    <source>
        <dbReference type="Proteomes" id="UP000203366"/>
    </source>
</evidence>
<keyword evidence="1" id="KW-0812">Transmembrane</keyword>
<keyword evidence="1" id="KW-1133">Transmembrane helix</keyword>
<dbReference type="KEGG" id="vg:10399917"/>
<accession>F2WLR2</accession>
<dbReference type="Proteomes" id="UP000203366">
    <property type="component" value="Segment"/>
</dbReference>
<proteinExistence type="predicted"/>
<dbReference type="GeneID" id="10399917"/>
<evidence type="ECO:0000313" key="2">
    <source>
        <dbReference type="EMBL" id="AEA07185.1"/>
    </source>
</evidence>
<keyword evidence="3" id="KW-1185">Reference proteome</keyword>
<sequence>MHKKYFLYVMALRSPQGIPTISFDTEKITGLDLSDAGSSWLNGIVFFLVVFLVTLLVLRITTPEGVKTGQELDHGKLFRTALLWSLGIFIAIWLLIILMSYRQ</sequence>
<evidence type="ECO:0000256" key="1">
    <source>
        <dbReference type="SAM" id="Phobius"/>
    </source>
</evidence>
<name>F2WLR2_9VIRU</name>
<reference evidence="2 3" key="1">
    <citation type="journal article" date="2011" name="Environ. Microbiol.">
        <title>Lausannevirus, a giant amoebal virus encoding histone doublets.</title>
        <authorList>
            <person name="Thomas V."/>
            <person name="Bertelli C."/>
            <person name="Collyn F."/>
            <person name="Casson N."/>
            <person name="Telenti A."/>
            <person name="Goesmann A."/>
            <person name="Croxatto A."/>
            <person name="Greub G."/>
        </authorList>
    </citation>
    <scope>NUCLEOTIDE SEQUENCE [LARGE SCALE GENOMIC DNA]</scope>
    <source>
        <strain evidence="2">7715</strain>
    </source>
</reference>
<dbReference type="RefSeq" id="YP_004347297.1">
    <property type="nucleotide sequence ID" value="NC_015326.1"/>
</dbReference>
<feature type="transmembrane region" description="Helical" evidence="1">
    <location>
        <begin position="81"/>
        <end position="101"/>
    </location>
</feature>
<protein>
    <submittedName>
        <fullName evidence="2">Uncharacterized protein</fullName>
    </submittedName>
</protein>
<dbReference type="EMBL" id="HQ113105">
    <property type="protein sequence ID" value="AEA07185.1"/>
    <property type="molecule type" value="Genomic_DNA"/>
</dbReference>
<gene>
    <name evidence="2" type="ORF">LAU_0334</name>
</gene>